<sequence>MDYRYYDFEAQKHLHLLSPEFGPGRRQNELKLLPVGVDLGRLFYQYNPENGLIKLERHLDAKFLNEPLYVVSILQNYSNTHHQNMLSHNPTFSFALKAVSSTLLLPMVQKSIIL</sequence>
<dbReference type="Proteomes" id="UP001239111">
    <property type="component" value="Chromosome 3"/>
</dbReference>
<name>A0ACC2NQQ4_9HYME</name>
<protein>
    <submittedName>
        <fullName evidence="1">Uncharacterized protein</fullName>
    </submittedName>
</protein>
<dbReference type="EMBL" id="CM056743">
    <property type="protein sequence ID" value="KAJ8672634.1"/>
    <property type="molecule type" value="Genomic_DNA"/>
</dbReference>
<evidence type="ECO:0000313" key="2">
    <source>
        <dbReference type="Proteomes" id="UP001239111"/>
    </source>
</evidence>
<accession>A0ACC2NQQ4</accession>
<proteinExistence type="predicted"/>
<keyword evidence="2" id="KW-1185">Reference proteome</keyword>
<reference evidence="1" key="1">
    <citation type="submission" date="2023-04" db="EMBL/GenBank/DDBJ databases">
        <title>A chromosome-level genome assembly of the parasitoid wasp Eretmocerus hayati.</title>
        <authorList>
            <person name="Zhong Y."/>
            <person name="Liu S."/>
            <person name="Liu Y."/>
        </authorList>
    </citation>
    <scope>NUCLEOTIDE SEQUENCE</scope>
    <source>
        <strain evidence="1">ZJU_SS_LIU_2023</strain>
    </source>
</reference>
<gene>
    <name evidence="1" type="ORF">QAD02_003893</name>
</gene>
<organism evidence="1 2">
    <name type="scientific">Eretmocerus hayati</name>
    <dbReference type="NCBI Taxonomy" id="131215"/>
    <lineage>
        <taxon>Eukaryota</taxon>
        <taxon>Metazoa</taxon>
        <taxon>Ecdysozoa</taxon>
        <taxon>Arthropoda</taxon>
        <taxon>Hexapoda</taxon>
        <taxon>Insecta</taxon>
        <taxon>Pterygota</taxon>
        <taxon>Neoptera</taxon>
        <taxon>Endopterygota</taxon>
        <taxon>Hymenoptera</taxon>
        <taxon>Apocrita</taxon>
        <taxon>Proctotrupomorpha</taxon>
        <taxon>Chalcidoidea</taxon>
        <taxon>Aphelinidae</taxon>
        <taxon>Aphelininae</taxon>
        <taxon>Eretmocerus</taxon>
    </lineage>
</organism>
<evidence type="ECO:0000313" key="1">
    <source>
        <dbReference type="EMBL" id="KAJ8672634.1"/>
    </source>
</evidence>
<comment type="caution">
    <text evidence="1">The sequence shown here is derived from an EMBL/GenBank/DDBJ whole genome shotgun (WGS) entry which is preliminary data.</text>
</comment>